<proteinExistence type="predicted"/>
<dbReference type="EMBL" id="QPJK01000014">
    <property type="protein sequence ID" value="RCW64730.1"/>
    <property type="molecule type" value="Genomic_DNA"/>
</dbReference>
<dbReference type="Pfam" id="PF13579">
    <property type="entry name" value="Glyco_trans_4_4"/>
    <property type="match status" value="1"/>
</dbReference>
<dbReference type="Gene3D" id="3.40.50.2000">
    <property type="entry name" value="Glycogen Phosphorylase B"/>
    <property type="match status" value="2"/>
</dbReference>
<dbReference type="InterPro" id="IPR001296">
    <property type="entry name" value="Glyco_trans_1"/>
</dbReference>
<dbReference type="PANTHER" id="PTHR45947">
    <property type="entry name" value="SULFOQUINOVOSYL TRANSFERASE SQD2"/>
    <property type="match status" value="1"/>
</dbReference>
<dbReference type="SUPFAM" id="SSF53756">
    <property type="entry name" value="UDP-Glycosyltransferase/glycogen phosphorylase"/>
    <property type="match status" value="1"/>
</dbReference>
<organism evidence="3 4">
    <name type="scientific">Pseudorhodoferax soli</name>
    <dbReference type="NCBI Taxonomy" id="545864"/>
    <lineage>
        <taxon>Bacteria</taxon>
        <taxon>Pseudomonadati</taxon>
        <taxon>Pseudomonadota</taxon>
        <taxon>Betaproteobacteria</taxon>
        <taxon>Burkholderiales</taxon>
        <taxon>Comamonadaceae</taxon>
    </lineage>
</organism>
<evidence type="ECO:0008006" key="5">
    <source>
        <dbReference type="Google" id="ProtNLM"/>
    </source>
</evidence>
<dbReference type="PANTHER" id="PTHR45947:SF3">
    <property type="entry name" value="SULFOQUINOVOSYL TRANSFERASE SQD2"/>
    <property type="match status" value="1"/>
</dbReference>
<evidence type="ECO:0000259" key="2">
    <source>
        <dbReference type="Pfam" id="PF13579"/>
    </source>
</evidence>
<dbReference type="InterPro" id="IPR050194">
    <property type="entry name" value="Glycosyltransferase_grp1"/>
</dbReference>
<feature type="domain" description="Glycosyltransferase subfamily 4-like N-terminal" evidence="2">
    <location>
        <begin position="26"/>
        <end position="198"/>
    </location>
</feature>
<dbReference type="Proteomes" id="UP000252884">
    <property type="component" value="Unassembled WGS sequence"/>
</dbReference>
<reference evidence="3 4" key="1">
    <citation type="submission" date="2018-07" db="EMBL/GenBank/DDBJ databases">
        <title>Genomic Encyclopedia of Type Strains, Phase IV (KMG-IV): sequencing the most valuable type-strain genomes for metagenomic binning, comparative biology and taxonomic classification.</title>
        <authorList>
            <person name="Goeker M."/>
        </authorList>
    </citation>
    <scope>NUCLEOTIDE SEQUENCE [LARGE SCALE GENOMIC DNA]</scope>
    <source>
        <strain evidence="3 4">DSM 21634</strain>
    </source>
</reference>
<sequence length="438" mass="48148">MSKPMRIALISEHASPLAAAGGVDSGGQNIYVNHVARKLAARGHAVEVFTRRDSPDLPPVVPLCRGARVVHVPAGPPRFVRKEELLPCMQEFARSCEERLRRSRPFDVAHANFFMSGLVARHLQRSLMLPFAMTFHALGLVRLQHQKEADAFPPERIAIEHQCVRDADVLIAECPQDQDDLMHLYGAAPERIAMVPCGFDAGEFSPCKRATARRELGIAQDEFLVLQLGRLVPRKGIDNVIAALAHARTLLPPQARLRLLVVGGDAPEPDEHRTPEIARLRRIAEALGVAADVHFTGHRRRAQLRHYYAAADVFVSTPWYEPFGITPLEAMACAVPVLASDVGGLRYSVVDGATGFLVPPRDPQALAERMALLHSRPALAARMGRAGQRRVQSMFTWDKVVDGLVEAYRGIVRQPAPVHRMPPRAVPDVRSVAMLGGA</sequence>
<dbReference type="GO" id="GO:0016758">
    <property type="term" value="F:hexosyltransferase activity"/>
    <property type="evidence" value="ECO:0007669"/>
    <property type="project" value="TreeGrafter"/>
</dbReference>
<feature type="domain" description="Glycosyl transferase family 1" evidence="1">
    <location>
        <begin position="209"/>
        <end position="389"/>
    </location>
</feature>
<gene>
    <name evidence="3" type="ORF">DES41_11442</name>
</gene>
<accession>A0A368X9V8</accession>
<evidence type="ECO:0000313" key="4">
    <source>
        <dbReference type="Proteomes" id="UP000252884"/>
    </source>
</evidence>
<evidence type="ECO:0000259" key="1">
    <source>
        <dbReference type="Pfam" id="PF00534"/>
    </source>
</evidence>
<evidence type="ECO:0000313" key="3">
    <source>
        <dbReference type="EMBL" id="RCW64730.1"/>
    </source>
</evidence>
<dbReference type="AlphaFoldDB" id="A0A368X9V8"/>
<comment type="caution">
    <text evidence="3">The sequence shown here is derived from an EMBL/GenBank/DDBJ whole genome shotgun (WGS) entry which is preliminary data.</text>
</comment>
<dbReference type="InterPro" id="IPR028098">
    <property type="entry name" value="Glyco_trans_4-like_N"/>
</dbReference>
<protein>
    <recommendedName>
        <fullName evidence="5">Glycosyltransferase involved in cell wall biosynthesis</fullName>
    </recommendedName>
</protein>
<name>A0A368X9V8_9BURK</name>
<keyword evidence="4" id="KW-1185">Reference proteome</keyword>
<dbReference type="Pfam" id="PF00534">
    <property type="entry name" value="Glycos_transf_1"/>
    <property type="match status" value="1"/>
</dbReference>